<name>A0A1I3I7G3_9GAMM</name>
<accession>A0A1I3I7G3</accession>
<dbReference type="Proteomes" id="UP000198919">
    <property type="component" value="Unassembled WGS sequence"/>
</dbReference>
<evidence type="ECO:0000313" key="4">
    <source>
        <dbReference type="Proteomes" id="UP000224607"/>
    </source>
</evidence>
<proteinExistence type="predicted"/>
<protein>
    <submittedName>
        <fullName evidence="2">Uncharacterized protein</fullName>
    </submittedName>
</protein>
<dbReference type="AlphaFoldDB" id="A0A1I3I7G3"/>
<dbReference type="EMBL" id="FORG01000001">
    <property type="protein sequence ID" value="SFI43800.1"/>
    <property type="molecule type" value="Genomic_DNA"/>
</dbReference>
<sequence length="52" mass="6025">MYNIFSVGPISNPVNQSCINRWRRKGDASKNKAPESLKAHPMPTFRKIIRRL</sequence>
<evidence type="ECO:0000313" key="2">
    <source>
        <dbReference type="EMBL" id="SFI43800.1"/>
    </source>
</evidence>
<gene>
    <name evidence="2" type="ORF">SAMN05421680_101221</name>
    <name evidence="1" type="ORF">Xmau_02723</name>
</gene>
<keyword evidence="4" id="KW-1185">Reference proteome</keyword>
<dbReference type="EMBL" id="NITY01000010">
    <property type="protein sequence ID" value="PHM39381.1"/>
    <property type="molecule type" value="Genomic_DNA"/>
</dbReference>
<reference evidence="1 4" key="3">
    <citation type="journal article" date="2017" name="Nat. Microbiol.">
        <title>Natural product diversity associated with the nematode symbionts Photorhabdus and Xenorhabdus.</title>
        <authorList>
            <person name="Tobias N.J."/>
            <person name="Wolff H."/>
            <person name="Djahanschiri B."/>
            <person name="Grundmann F."/>
            <person name="Kronenwerth M."/>
            <person name="Shi Y.M."/>
            <person name="Simonyi S."/>
            <person name="Grun P."/>
            <person name="Shapiro-Ilan D."/>
            <person name="Pidot S.J."/>
            <person name="Stinear T.P."/>
            <person name="Ebersberger I."/>
            <person name="Bode H.B."/>
        </authorList>
    </citation>
    <scope>NUCLEOTIDE SEQUENCE [LARGE SCALE GENOMIC DNA]</scope>
    <source>
        <strain evidence="1 4">DSM 17908</strain>
    </source>
</reference>
<reference evidence="2" key="1">
    <citation type="submission" date="2016-10" db="EMBL/GenBank/DDBJ databases">
        <authorList>
            <person name="de Groot N.N."/>
        </authorList>
    </citation>
    <scope>NUCLEOTIDE SEQUENCE [LARGE SCALE GENOMIC DNA]</scope>
    <source>
        <strain evidence="2">DSM 17908</strain>
    </source>
</reference>
<reference evidence="3" key="2">
    <citation type="submission" date="2016-10" db="EMBL/GenBank/DDBJ databases">
        <authorList>
            <person name="Varghese N."/>
            <person name="Submissions S."/>
        </authorList>
    </citation>
    <scope>NUCLEOTIDE SEQUENCE [LARGE SCALE GENOMIC DNA]</scope>
    <source>
        <strain evidence="3">DSM 17908</strain>
    </source>
</reference>
<evidence type="ECO:0000313" key="3">
    <source>
        <dbReference type="Proteomes" id="UP000198919"/>
    </source>
</evidence>
<evidence type="ECO:0000313" key="1">
    <source>
        <dbReference type="EMBL" id="PHM39381.1"/>
    </source>
</evidence>
<dbReference type="Proteomes" id="UP000224607">
    <property type="component" value="Unassembled WGS sequence"/>
</dbReference>
<organism evidence="2 3">
    <name type="scientific">Xenorhabdus mauleonii</name>
    <dbReference type="NCBI Taxonomy" id="351675"/>
    <lineage>
        <taxon>Bacteria</taxon>
        <taxon>Pseudomonadati</taxon>
        <taxon>Pseudomonadota</taxon>
        <taxon>Gammaproteobacteria</taxon>
        <taxon>Enterobacterales</taxon>
        <taxon>Morganellaceae</taxon>
        <taxon>Xenorhabdus</taxon>
    </lineage>
</organism>